<dbReference type="Gene3D" id="3.10.129.10">
    <property type="entry name" value="Hotdog Thioesterase"/>
    <property type="match status" value="1"/>
</dbReference>
<dbReference type="PANTHER" id="PTHR42993">
    <property type="entry name" value="MAOC-LIKE DEHYDRATASE DOMAIN-CONTAINING PROTEIN"/>
    <property type="match status" value="1"/>
</dbReference>
<dbReference type="SUPFAM" id="SSF54637">
    <property type="entry name" value="Thioesterase/thiol ester dehydrase-isomerase"/>
    <property type="match status" value="1"/>
</dbReference>
<gene>
    <name evidence="2" type="ORF">J506_2298</name>
</gene>
<evidence type="ECO:0000313" key="2">
    <source>
        <dbReference type="EMBL" id="EXC06975.1"/>
    </source>
</evidence>
<accession>A0A009PX30</accession>
<dbReference type="RefSeq" id="WP_032059453.1">
    <property type="nucleotide sequence ID" value="NZ_JEXD01000018.1"/>
</dbReference>
<sequence length="155" mass="17124">MTKNTLSNDQLVELQGQALGSSQWMTIDQSMINTFADVTQDHQFIHVDEEAARQTPFGGTIAHGFLTLSLLSAMAAQVLPTVQGQKSGVNYGINNLRFISPVHSGKRVRGNFHLKNVSQKNEGSYQLIMEVTIEIEDQAKPALVAEWLTLVNVEE</sequence>
<evidence type="ECO:0000313" key="3">
    <source>
        <dbReference type="Proteomes" id="UP000021108"/>
    </source>
</evidence>
<comment type="caution">
    <text evidence="2">The sequence shown here is derived from an EMBL/GenBank/DDBJ whole genome shotgun (WGS) entry which is preliminary data.</text>
</comment>
<dbReference type="PANTHER" id="PTHR42993:SF1">
    <property type="entry name" value="MAOC-LIKE DEHYDRATASE DOMAIN-CONTAINING PROTEIN"/>
    <property type="match status" value="1"/>
</dbReference>
<reference evidence="2 3" key="1">
    <citation type="submission" date="2014-02" db="EMBL/GenBank/DDBJ databases">
        <title>Comparative genomics and transcriptomics to identify genetic mechanisms underlying the emergence of carbapenem resistant Acinetobacter baumannii (CRAb).</title>
        <authorList>
            <person name="Harris A.D."/>
            <person name="Johnson K.J."/>
            <person name="George J."/>
            <person name="Shefchek K."/>
            <person name="Daugherty S.C."/>
            <person name="Parankush S."/>
            <person name="Sadzewicz L."/>
            <person name="Tallon L."/>
            <person name="Sengamalay N."/>
            <person name="Hazen T.H."/>
            <person name="Rasko D.A."/>
        </authorList>
    </citation>
    <scope>NUCLEOTIDE SEQUENCE [LARGE SCALE GENOMIC DNA]</scope>
    <source>
        <strain evidence="2 3">625974</strain>
    </source>
</reference>
<dbReference type="CDD" id="cd03450">
    <property type="entry name" value="NodN"/>
    <property type="match status" value="1"/>
</dbReference>
<dbReference type="Proteomes" id="UP000021108">
    <property type="component" value="Unassembled WGS sequence"/>
</dbReference>
<feature type="domain" description="MaoC-like" evidence="1">
    <location>
        <begin position="15"/>
        <end position="122"/>
    </location>
</feature>
<dbReference type="InterPro" id="IPR029069">
    <property type="entry name" value="HotDog_dom_sf"/>
</dbReference>
<dbReference type="EMBL" id="JEXD01000018">
    <property type="protein sequence ID" value="EXC06975.1"/>
    <property type="molecule type" value="Genomic_DNA"/>
</dbReference>
<dbReference type="InterPro" id="IPR039375">
    <property type="entry name" value="NodN-like"/>
</dbReference>
<dbReference type="AlphaFoldDB" id="A0A009PX30"/>
<dbReference type="InterPro" id="IPR002539">
    <property type="entry name" value="MaoC-like_dom"/>
</dbReference>
<dbReference type="PATRIC" id="fig|1310607.3.peg.2228"/>
<proteinExistence type="predicted"/>
<dbReference type="Pfam" id="PF01575">
    <property type="entry name" value="MaoC_dehydratas"/>
    <property type="match status" value="1"/>
</dbReference>
<name>A0A009PX30_ACIBA</name>
<protein>
    <submittedName>
        <fullName evidence="2">MaoC like domain protein</fullName>
    </submittedName>
</protein>
<organism evidence="2 3">
    <name type="scientific">Acinetobacter baumannii 625974</name>
    <dbReference type="NCBI Taxonomy" id="1310607"/>
    <lineage>
        <taxon>Bacteria</taxon>
        <taxon>Pseudomonadati</taxon>
        <taxon>Pseudomonadota</taxon>
        <taxon>Gammaproteobacteria</taxon>
        <taxon>Moraxellales</taxon>
        <taxon>Moraxellaceae</taxon>
        <taxon>Acinetobacter</taxon>
        <taxon>Acinetobacter calcoaceticus/baumannii complex</taxon>
    </lineage>
</organism>
<evidence type="ECO:0000259" key="1">
    <source>
        <dbReference type="Pfam" id="PF01575"/>
    </source>
</evidence>